<keyword evidence="1" id="KW-0677">Repeat</keyword>
<dbReference type="PANTHER" id="PTHR23055:SF171">
    <property type="entry name" value="EF-HAND DOMAIN-CONTAINING PROTEIN"/>
    <property type="match status" value="1"/>
</dbReference>
<dbReference type="Gene3D" id="1.10.238.10">
    <property type="entry name" value="EF-hand"/>
    <property type="match status" value="1"/>
</dbReference>
<comment type="caution">
    <text evidence="2">The sequence shown here is derived from an EMBL/GenBank/DDBJ whole genome shotgun (WGS) entry which is preliminary data.</text>
</comment>
<dbReference type="InterPro" id="IPR011992">
    <property type="entry name" value="EF-hand-dom_pair"/>
</dbReference>
<dbReference type="AlphaFoldDB" id="A0A6V7TU50"/>
<dbReference type="PANTHER" id="PTHR23055">
    <property type="entry name" value="CALCIUM BINDING PROTEINS"/>
    <property type="match status" value="1"/>
</dbReference>
<evidence type="ECO:0000313" key="2">
    <source>
        <dbReference type="EMBL" id="CAD2134995.1"/>
    </source>
</evidence>
<protein>
    <submittedName>
        <fullName evidence="2">Uncharacterized protein</fullName>
    </submittedName>
</protein>
<dbReference type="InterPro" id="IPR028846">
    <property type="entry name" value="Recoverin"/>
</dbReference>
<accession>A0A6V7TU50</accession>
<gene>
    <name evidence="2" type="ORF">MENT_LOCUS4551</name>
</gene>
<dbReference type="OrthoDB" id="191686at2759"/>
<evidence type="ECO:0000256" key="1">
    <source>
        <dbReference type="ARBA" id="ARBA00022737"/>
    </source>
</evidence>
<organism evidence="2 3">
    <name type="scientific">Meloidogyne enterolobii</name>
    <name type="common">Root-knot nematode worm</name>
    <name type="synonym">Meloidogyne mayaguensis</name>
    <dbReference type="NCBI Taxonomy" id="390850"/>
    <lineage>
        <taxon>Eukaryota</taxon>
        <taxon>Metazoa</taxon>
        <taxon>Ecdysozoa</taxon>
        <taxon>Nematoda</taxon>
        <taxon>Chromadorea</taxon>
        <taxon>Rhabditida</taxon>
        <taxon>Tylenchina</taxon>
        <taxon>Tylenchomorpha</taxon>
        <taxon>Tylenchoidea</taxon>
        <taxon>Meloidogynidae</taxon>
        <taxon>Meloidogyninae</taxon>
        <taxon>Meloidogyne</taxon>
    </lineage>
</organism>
<dbReference type="Proteomes" id="UP000580250">
    <property type="component" value="Unassembled WGS sequence"/>
</dbReference>
<dbReference type="PRINTS" id="PR00450">
    <property type="entry name" value="RECOVERIN"/>
</dbReference>
<dbReference type="GO" id="GO:0005509">
    <property type="term" value="F:calcium ion binding"/>
    <property type="evidence" value="ECO:0007669"/>
    <property type="project" value="InterPro"/>
</dbReference>
<proteinExistence type="predicted"/>
<sequence>MHSSSALPSALLMDTVSLDDLSRIEPPEKPPSLEQLQQLTGNRFSLRWLKYTYNRFKNECPTGRMHFTEFRRLFGGFLPDRLNDNYLERVFHAFCLTHQEQLSFKDMVVTLSKICDESPESNAEWIMRLINRNVNNNGQISYKDFLEFIKSVFTLRGKSEQNELKRMQTSVRRSTMAEDCSLASSNVRLENKQKQSLQHSPRPPTTFKTAALLASAVTTPTAAPIASFVPFVGNSKRESSSPDQEFSRAINRRAFFLFEVSSKTSLFKQTCFFCFKQTCFSKRTFKQTFNLTKTFFKLKHPLKNILNILKNIYKHIKNIFSIQTSKHLQTTK</sequence>
<evidence type="ECO:0000313" key="3">
    <source>
        <dbReference type="Proteomes" id="UP000580250"/>
    </source>
</evidence>
<dbReference type="SUPFAM" id="SSF47473">
    <property type="entry name" value="EF-hand"/>
    <property type="match status" value="1"/>
</dbReference>
<dbReference type="EMBL" id="CAJEWN010000016">
    <property type="protein sequence ID" value="CAD2134995.1"/>
    <property type="molecule type" value="Genomic_DNA"/>
</dbReference>
<name>A0A6V7TU50_MELEN</name>
<reference evidence="2 3" key="1">
    <citation type="submission" date="2020-08" db="EMBL/GenBank/DDBJ databases">
        <authorList>
            <person name="Koutsovoulos G."/>
            <person name="Danchin GJ E."/>
        </authorList>
    </citation>
    <scope>NUCLEOTIDE SEQUENCE [LARGE SCALE GENOMIC DNA]</scope>
</reference>